<keyword evidence="10 12" id="KW-0100">Branched-chain amino acid biosynthesis</keyword>
<dbReference type="InterPro" id="IPR029061">
    <property type="entry name" value="THDP-binding"/>
</dbReference>
<dbReference type="InterPro" id="IPR012846">
    <property type="entry name" value="Acetolactate_synth_lsu"/>
</dbReference>
<dbReference type="InterPro" id="IPR045229">
    <property type="entry name" value="TPP_enz"/>
</dbReference>
<feature type="domain" description="Thiamine pyrophosphate enzyme TPP-binding" evidence="14">
    <location>
        <begin position="382"/>
        <end position="529"/>
    </location>
</feature>
<dbReference type="GO" id="GO:0003984">
    <property type="term" value="F:acetolactate synthase activity"/>
    <property type="evidence" value="ECO:0007669"/>
    <property type="project" value="UniProtKB-EC"/>
</dbReference>
<dbReference type="InterPro" id="IPR039368">
    <property type="entry name" value="AHAS_TPP"/>
</dbReference>
<evidence type="ECO:0000313" key="17">
    <source>
        <dbReference type="Proteomes" id="UP001317532"/>
    </source>
</evidence>
<keyword evidence="9 12" id="KW-0786">Thiamine pyrophosphate</keyword>
<sequence length="556" mass="59261">MNGAQAVVATLEAEGVEVIFGYPGGAIMPMYDALFQHPVRHVLCRHEAAAAFAAGGYARTSGRVGVCCATSGPGATNLVTALLDAYMDSVPLVAITGQVRTELMGTDGFQEADVCAITQPITKQNFLVTRAEDIMPTLREAFALARSGRPGPVLVDIPNDMLKAQIGEIAVPPAPVVRRASRARASDEAVREAVARIRAARRPVAIIGGGVRAGAVEAYRTFVSLLGLPHASTIMALGAAAQSDPNALGMLGMHGLKAANKAVQRADLLIALGMRFDDRVTGKPDRFARNATVIHADIDATEFNKIISADVSLHGDLRDTLEALIAELVRGHVPRFDDWANEARLLGGPLPSDRVEAQVLSATDVLDRFFEALPREAIVTTDVGQHQMWAAQRARPAHPRNYATSAGLGAMGFGFPAAIGAQFANPEAPVFAIVGDGGFQMCLPELATLRRYRVPAKVLLIDNQNLGMVRQWQELFFSERYSATNLSDNPDFAAIARAYGIEAFFVNAPGDADAVIARFIAHPGPALLHAACHPTENVWPMIPAGMTVDDLMEARA</sequence>
<comment type="cofactor">
    <cofactor evidence="12">
        <name>Mg(2+)</name>
        <dbReference type="ChEBI" id="CHEBI:18420"/>
    </cofactor>
    <text evidence="12">Binds 1 Mg(2+) ion per subunit.</text>
</comment>
<evidence type="ECO:0000256" key="2">
    <source>
        <dbReference type="ARBA" id="ARBA00005025"/>
    </source>
</evidence>
<evidence type="ECO:0000256" key="1">
    <source>
        <dbReference type="ARBA" id="ARBA00004974"/>
    </source>
</evidence>
<keyword evidence="5 12" id="KW-0028">Amino-acid biosynthesis</keyword>
<dbReference type="CDD" id="cd02015">
    <property type="entry name" value="TPP_AHAS"/>
    <property type="match status" value="1"/>
</dbReference>
<comment type="cofactor">
    <cofactor evidence="12">
        <name>thiamine diphosphate</name>
        <dbReference type="ChEBI" id="CHEBI:58937"/>
    </cofactor>
    <text evidence="12">Binds 1 thiamine pyrophosphate per subunit.</text>
</comment>
<evidence type="ECO:0000256" key="9">
    <source>
        <dbReference type="ARBA" id="ARBA00023052"/>
    </source>
</evidence>
<dbReference type="GO" id="GO:0009097">
    <property type="term" value="P:isoleucine biosynthetic process"/>
    <property type="evidence" value="ECO:0007669"/>
    <property type="project" value="TreeGrafter"/>
</dbReference>
<name>A0AAN1XYJ7_UNVUL</name>
<dbReference type="EMBL" id="AP025523">
    <property type="protein sequence ID" value="BDE07729.1"/>
    <property type="molecule type" value="Genomic_DNA"/>
</dbReference>
<comment type="catalytic activity">
    <reaction evidence="11 12">
        <text>2 pyruvate + H(+) = (2S)-2-acetolactate + CO2</text>
        <dbReference type="Rhea" id="RHEA:25249"/>
        <dbReference type="ChEBI" id="CHEBI:15361"/>
        <dbReference type="ChEBI" id="CHEBI:15378"/>
        <dbReference type="ChEBI" id="CHEBI:16526"/>
        <dbReference type="ChEBI" id="CHEBI:58476"/>
        <dbReference type="EC" id="2.2.1.6"/>
    </reaction>
</comment>
<evidence type="ECO:0000259" key="14">
    <source>
        <dbReference type="Pfam" id="PF02775"/>
    </source>
</evidence>
<dbReference type="GO" id="GO:0030976">
    <property type="term" value="F:thiamine pyrophosphate binding"/>
    <property type="evidence" value="ECO:0007669"/>
    <property type="project" value="UniProtKB-UniRule"/>
</dbReference>
<evidence type="ECO:0000256" key="12">
    <source>
        <dbReference type="RuleBase" id="RU003591"/>
    </source>
</evidence>
<dbReference type="FunFam" id="3.40.50.970:FF:000007">
    <property type="entry name" value="Acetolactate synthase"/>
    <property type="match status" value="1"/>
</dbReference>
<gene>
    <name evidence="16" type="primary">ilvG</name>
    <name evidence="16" type="ORF">WPS_30050</name>
</gene>
<keyword evidence="7 12" id="KW-0479">Metal-binding</keyword>
<dbReference type="InterPro" id="IPR011766">
    <property type="entry name" value="TPP_enzyme_TPP-bd"/>
</dbReference>
<dbReference type="GO" id="GO:0009099">
    <property type="term" value="P:L-valine biosynthetic process"/>
    <property type="evidence" value="ECO:0007669"/>
    <property type="project" value="TreeGrafter"/>
</dbReference>
<dbReference type="Pfam" id="PF02775">
    <property type="entry name" value="TPP_enzyme_C"/>
    <property type="match status" value="1"/>
</dbReference>
<accession>A0AAN1XYJ7</accession>
<evidence type="ECO:0000256" key="5">
    <source>
        <dbReference type="ARBA" id="ARBA00022605"/>
    </source>
</evidence>
<dbReference type="SUPFAM" id="SSF52467">
    <property type="entry name" value="DHS-like NAD/FAD-binding domain"/>
    <property type="match status" value="1"/>
</dbReference>
<feature type="domain" description="Thiamine pyrophosphate enzyme central" evidence="13">
    <location>
        <begin position="190"/>
        <end position="324"/>
    </location>
</feature>
<dbReference type="InterPro" id="IPR012000">
    <property type="entry name" value="Thiamin_PyroP_enz_cen_dom"/>
</dbReference>
<dbReference type="Gene3D" id="3.40.50.1220">
    <property type="entry name" value="TPP-binding domain"/>
    <property type="match status" value="1"/>
</dbReference>
<dbReference type="PROSITE" id="PS00187">
    <property type="entry name" value="TPP_ENZYMES"/>
    <property type="match status" value="1"/>
</dbReference>
<evidence type="ECO:0000259" key="13">
    <source>
        <dbReference type="Pfam" id="PF00205"/>
    </source>
</evidence>
<evidence type="ECO:0000313" key="16">
    <source>
        <dbReference type="EMBL" id="BDE07729.1"/>
    </source>
</evidence>
<dbReference type="RefSeq" id="WP_317995303.1">
    <property type="nucleotide sequence ID" value="NZ_AP025523.1"/>
</dbReference>
<dbReference type="GO" id="GO:0050660">
    <property type="term" value="F:flavin adenine dinucleotide binding"/>
    <property type="evidence" value="ECO:0007669"/>
    <property type="project" value="InterPro"/>
</dbReference>
<keyword evidence="17" id="KW-1185">Reference proteome</keyword>
<dbReference type="InterPro" id="IPR012001">
    <property type="entry name" value="Thiamin_PyroP_enz_TPP-bd_dom"/>
</dbReference>
<evidence type="ECO:0000256" key="10">
    <source>
        <dbReference type="ARBA" id="ARBA00023304"/>
    </source>
</evidence>
<dbReference type="PANTHER" id="PTHR18968:SF142">
    <property type="entry name" value="ACETOLACTATE SYNTHASE"/>
    <property type="match status" value="1"/>
</dbReference>
<dbReference type="FunFam" id="3.40.50.1220:FF:000008">
    <property type="entry name" value="Acetolactate synthase"/>
    <property type="match status" value="1"/>
</dbReference>
<evidence type="ECO:0000259" key="15">
    <source>
        <dbReference type="Pfam" id="PF02776"/>
    </source>
</evidence>
<dbReference type="NCBIfam" id="TIGR00118">
    <property type="entry name" value="acolac_lg"/>
    <property type="match status" value="1"/>
</dbReference>
<evidence type="ECO:0000256" key="6">
    <source>
        <dbReference type="ARBA" id="ARBA00022679"/>
    </source>
</evidence>
<proteinExistence type="inferred from homology"/>
<evidence type="ECO:0000256" key="7">
    <source>
        <dbReference type="ARBA" id="ARBA00022723"/>
    </source>
</evidence>
<dbReference type="GO" id="GO:0000287">
    <property type="term" value="F:magnesium ion binding"/>
    <property type="evidence" value="ECO:0007669"/>
    <property type="project" value="UniProtKB-UniRule"/>
</dbReference>
<comment type="pathway">
    <text evidence="1 12">Amino-acid biosynthesis; L-isoleucine biosynthesis; L-isoleucine from 2-oxobutanoate: step 1/4.</text>
</comment>
<dbReference type="Pfam" id="PF02776">
    <property type="entry name" value="TPP_enzyme_N"/>
    <property type="match status" value="1"/>
</dbReference>
<feature type="domain" description="Thiamine pyrophosphate enzyme N-terminal TPP-binding" evidence="15">
    <location>
        <begin position="1"/>
        <end position="116"/>
    </location>
</feature>
<comment type="similarity">
    <text evidence="3 12">Belongs to the TPP enzyme family.</text>
</comment>
<reference evidence="16 17" key="1">
    <citation type="journal article" date="2022" name="ISME Commun">
        <title>Vulcanimicrobium alpinus gen. nov. sp. nov., the first cultivated representative of the candidate phylum 'Eremiobacterota', is a metabolically versatile aerobic anoxygenic phototroph.</title>
        <authorList>
            <person name="Yabe S."/>
            <person name="Muto K."/>
            <person name="Abe K."/>
            <person name="Yokota A."/>
            <person name="Staudigel H."/>
            <person name="Tebo B.M."/>
        </authorList>
    </citation>
    <scope>NUCLEOTIDE SEQUENCE [LARGE SCALE GENOMIC DNA]</scope>
    <source>
        <strain evidence="16 17">WC8-2</strain>
    </source>
</reference>
<protein>
    <recommendedName>
        <fullName evidence="4 12">Acetolactate synthase</fullName>
        <ecNumber evidence="4 12">2.2.1.6</ecNumber>
    </recommendedName>
</protein>
<dbReference type="Proteomes" id="UP001317532">
    <property type="component" value="Chromosome"/>
</dbReference>
<dbReference type="Gene3D" id="3.40.50.970">
    <property type="match status" value="2"/>
</dbReference>
<evidence type="ECO:0000256" key="8">
    <source>
        <dbReference type="ARBA" id="ARBA00022842"/>
    </source>
</evidence>
<dbReference type="Pfam" id="PF00205">
    <property type="entry name" value="TPP_enzyme_M"/>
    <property type="match status" value="1"/>
</dbReference>
<keyword evidence="6 12" id="KW-0808">Transferase</keyword>
<dbReference type="KEGG" id="vab:WPS_30050"/>
<evidence type="ECO:0000256" key="4">
    <source>
        <dbReference type="ARBA" id="ARBA00013145"/>
    </source>
</evidence>
<dbReference type="AlphaFoldDB" id="A0AAN1XYJ7"/>
<dbReference type="GO" id="GO:0005948">
    <property type="term" value="C:acetolactate synthase complex"/>
    <property type="evidence" value="ECO:0007669"/>
    <property type="project" value="TreeGrafter"/>
</dbReference>
<keyword evidence="8 12" id="KW-0460">Magnesium</keyword>
<dbReference type="PANTHER" id="PTHR18968">
    <property type="entry name" value="THIAMINE PYROPHOSPHATE ENZYMES"/>
    <property type="match status" value="1"/>
</dbReference>
<dbReference type="CDD" id="cd07035">
    <property type="entry name" value="TPP_PYR_POX_like"/>
    <property type="match status" value="1"/>
</dbReference>
<dbReference type="EC" id="2.2.1.6" evidence="4 12"/>
<organism evidence="16 17">
    <name type="scientific">Vulcanimicrobium alpinum</name>
    <dbReference type="NCBI Taxonomy" id="3016050"/>
    <lineage>
        <taxon>Bacteria</taxon>
        <taxon>Bacillati</taxon>
        <taxon>Vulcanimicrobiota</taxon>
        <taxon>Vulcanimicrobiia</taxon>
        <taxon>Vulcanimicrobiales</taxon>
        <taxon>Vulcanimicrobiaceae</taxon>
        <taxon>Vulcanimicrobium</taxon>
    </lineage>
</organism>
<dbReference type="SUPFAM" id="SSF52518">
    <property type="entry name" value="Thiamin diphosphate-binding fold (THDP-binding)"/>
    <property type="match status" value="2"/>
</dbReference>
<evidence type="ECO:0000256" key="11">
    <source>
        <dbReference type="ARBA" id="ARBA00048670"/>
    </source>
</evidence>
<comment type="pathway">
    <text evidence="2 12">Amino-acid biosynthesis; L-valine biosynthesis; L-valine from pyruvate: step 1/4.</text>
</comment>
<dbReference type="InterPro" id="IPR029035">
    <property type="entry name" value="DHS-like_NAD/FAD-binding_dom"/>
</dbReference>
<evidence type="ECO:0000256" key="3">
    <source>
        <dbReference type="ARBA" id="ARBA00007812"/>
    </source>
</evidence>
<dbReference type="InterPro" id="IPR000399">
    <property type="entry name" value="TPP-bd_CS"/>
</dbReference>